<keyword evidence="3 7" id="KW-0238">DNA-binding</keyword>
<evidence type="ECO:0000259" key="6">
    <source>
        <dbReference type="PROSITE" id="PS50863"/>
    </source>
</evidence>
<reference evidence="7 8" key="1">
    <citation type="journal article" date="2018" name="Mol. Plant">
        <title>The genome of Artemisia annua provides insight into the evolution of Asteraceae family and artemisinin biosynthesis.</title>
        <authorList>
            <person name="Shen Q."/>
            <person name="Zhang L."/>
            <person name="Liao Z."/>
            <person name="Wang S."/>
            <person name="Yan T."/>
            <person name="Shi P."/>
            <person name="Liu M."/>
            <person name="Fu X."/>
            <person name="Pan Q."/>
            <person name="Wang Y."/>
            <person name="Lv Z."/>
            <person name="Lu X."/>
            <person name="Zhang F."/>
            <person name="Jiang W."/>
            <person name="Ma Y."/>
            <person name="Chen M."/>
            <person name="Hao X."/>
            <person name="Li L."/>
            <person name="Tang Y."/>
            <person name="Lv G."/>
            <person name="Zhou Y."/>
            <person name="Sun X."/>
            <person name="Brodelius P.E."/>
            <person name="Rose J.K.C."/>
            <person name="Tang K."/>
        </authorList>
    </citation>
    <scope>NUCLEOTIDE SEQUENCE [LARGE SCALE GENOMIC DNA]</scope>
    <source>
        <strain evidence="8">cv. Huhao1</strain>
        <tissue evidence="7">Leaf</tissue>
    </source>
</reference>
<dbReference type="Pfam" id="PF02362">
    <property type="entry name" value="B3"/>
    <property type="match status" value="1"/>
</dbReference>
<keyword evidence="4" id="KW-0804">Transcription</keyword>
<dbReference type="InterPro" id="IPR015300">
    <property type="entry name" value="DNA-bd_pseudobarrel_sf"/>
</dbReference>
<evidence type="ECO:0000256" key="2">
    <source>
        <dbReference type="ARBA" id="ARBA00023015"/>
    </source>
</evidence>
<proteinExistence type="predicted"/>
<accession>A0A2U1N862</accession>
<dbReference type="GO" id="GO:0005634">
    <property type="term" value="C:nucleus"/>
    <property type="evidence" value="ECO:0007669"/>
    <property type="project" value="UniProtKB-SubCell"/>
</dbReference>
<dbReference type="PROSITE" id="PS50863">
    <property type="entry name" value="B3"/>
    <property type="match status" value="1"/>
</dbReference>
<evidence type="ECO:0000256" key="3">
    <source>
        <dbReference type="ARBA" id="ARBA00023125"/>
    </source>
</evidence>
<dbReference type="PANTHER" id="PTHR31391">
    <property type="entry name" value="B3 DOMAIN-CONTAINING PROTEIN OS11G0197600-RELATED"/>
    <property type="match status" value="1"/>
</dbReference>
<dbReference type="CDD" id="cd10017">
    <property type="entry name" value="B3_DNA"/>
    <property type="match status" value="1"/>
</dbReference>
<comment type="caution">
    <text evidence="7">The sequence shown here is derived from an EMBL/GenBank/DDBJ whole genome shotgun (WGS) entry which is preliminary data.</text>
</comment>
<dbReference type="PANTHER" id="PTHR31391:SF64">
    <property type="entry name" value="B3 DOMAIN-CONTAINING PROTEIN OS06G0112300"/>
    <property type="match status" value="1"/>
</dbReference>
<dbReference type="InterPro" id="IPR044837">
    <property type="entry name" value="REM16-like"/>
</dbReference>
<evidence type="ECO:0000313" key="7">
    <source>
        <dbReference type="EMBL" id="PWA69705.1"/>
    </source>
</evidence>
<keyword evidence="8" id="KW-1185">Reference proteome</keyword>
<sequence>MQPQKIPLRLHENLPIDTVPAKIVYGGKAWHLDYFGTTGIKRFDSKGWGRFVKENNLKFGDACVFELTEGSPESSSIEFRVQFLKDNFPTELLEKAPGYLADNPISID</sequence>
<dbReference type="Proteomes" id="UP000245207">
    <property type="component" value="Unassembled WGS sequence"/>
</dbReference>
<dbReference type="STRING" id="35608.A0A2U1N862"/>
<keyword evidence="5" id="KW-0539">Nucleus</keyword>
<comment type="subcellular location">
    <subcellularLocation>
        <location evidence="1">Nucleus</location>
    </subcellularLocation>
</comment>
<evidence type="ECO:0000256" key="5">
    <source>
        <dbReference type="ARBA" id="ARBA00023242"/>
    </source>
</evidence>
<dbReference type="SUPFAM" id="SSF101936">
    <property type="entry name" value="DNA-binding pseudobarrel domain"/>
    <property type="match status" value="1"/>
</dbReference>
<protein>
    <submittedName>
        <fullName evidence="7">DNA-binding pseudobarrel domain-containing protein</fullName>
    </submittedName>
</protein>
<dbReference type="OrthoDB" id="638806at2759"/>
<dbReference type="GO" id="GO:0003677">
    <property type="term" value="F:DNA binding"/>
    <property type="evidence" value="ECO:0007669"/>
    <property type="project" value="UniProtKB-KW"/>
</dbReference>
<gene>
    <name evidence="7" type="ORF">CTI12_AA294260</name>
</gene>
<dbReference type="InterPro" id="IPR003340">
    <property type="entry name" value="B3_DNA-bd"/>
</dbReference>
<feature type="domain" description="TF-B3" evidence="6">
    <location>
        <begin position="1"/>
        <end position="87"/>
    </location>
</feature>
<evidence type="ECO:0000256" key="1">
    <source>
        <dbReference type="ARBA" id="ARBA00004123"/>
    </source>
</evidence>
<organism evidence="7 8">
    <name type="scientific">Artemisia annua</name>
    <name type="common">Sweet wormwood</name>
    <dbReference type="NCBI Taxonomy" id="35608"/>
    <lineage>
        <taxon>Eukaryota</taxon>
        <taxon>Viridiplantae</taxon>
        <taxon>Streptophyta</taxon>
        <taxon>Embryophyta</taxon>
        <taxon>Tracheophyta</taxon>
        <taxon>Spermatophyta</taxon>
        <taxon>Magnoliopsida</taxon>
        <taxon>eudicotyledons</taxon>
        <taxon>Gunneridae</taxon>
        <taxon>Pentapetalae</taxon>
        <taxon>asterids</taxon>
        <taxon>campanulids</taxon>
        <taxon>Asterales</taxon>
        <taxon>Asteraceae</taxon>
        <taxon>Asteroideae</taxon>
        <taxon>Anthemideae</taxon>
        <taxon>Artemisiinae</taxon>
        <taxon>Artemisia</taxon>
    </lineage>
</organism>
<keyword evidence="2" id="KW-0805">Transcription regulation</keyword>
<dbReference type="AlphaFoldDB" id="A0A2U1N862"/>
<evidence type="ECO:0000256" key="4">
    <source>
        <dbReference type="ARBA" id="ARBA00023163"/>
    </source>
</evidence>
<evidence type="ECO:0000313" key="8">
    <source>
        <dbReference type="Proteomes" id="UP000245207"/>
    </source>
</evidence>
<dbReference type="EMBL" id="PKPP01003379">
    <property type="protein sequence ID" value="PWA69705.1"/>
    <property type="molecule type" value="Genomic_DNA"/>
</dbReference>
<dbReference type="Gene3D" id="2.40.330.10">
    <property type="entry name" value="DNA-binding pseudobarrel domain"/>
    <property type="match status" value="1"/>
</dbReference>
<name>A0A2U1N862_ARTAN</name>